<dbReference type="InParanoid" id="A0A3N4LU99"/>
<dbReference type="OrthoDB" id="10380286at2759"/>
<gene>
    <name evidence="1" type="ORF">L211DRAFT_847121</name>
</gene>
<organism evidence="1 2">
    <name type="scientific">Terfezia boudieri ATCC MYA-4762</name>
    <dbReference type="NCBI Taxonomy" id="1051890"/>
    <lineage>
        <taxon>Eukaryota</taxon>
        <taxon>Fungi</taxon>
        <taxon>Dikarya</taxon>
        <taxon>Ascomycota</taxon>
        <taxon>Pezizomycotina</taxon>
        <taxon>Pezizomycetes</taxon>
        <taxon>Pezizales</taxon>
        <taxon>Pezizaceae</taxon>
        <taxon>Terfezia</taxon>
    </lineage>
</organism>
<sequence length="183" mass="20213">MHQLHKTDFTYVLTARFRDPAMTDPARYAGFQTDLDLTFVNPSPPRDTTAAGSCGPACSGLLVPGGWAQALMPVAFLDNFQFTYDEKTRIYTLGEQLNEQLDGLEHTSEYPDISDLLPDFPLGIILPPGPPVTSPTTWPPTVLQTSLQFREYVVGSLSIHITEPRVLRPAGSSTLADKYWSLL</sequence>
<evidence type="ECO:0000313" key="2">
    <source>
        <dbReference type="Proteomes" id="UP000267821"/>
    </source>
</evidence>
<dbReference type="Proteomes" id="UP000267821">
    <property type="component" value="Unassembled WGS sequence"/>
</dbReference>
<accession>A0A3N4LU99</accession>
<reference evidence="1 2" key="1">
    <citation type="journal article" date="2018" name="Nat. Ecol. Evol.">
        <title>Pezizomycetes genomes reveal the molecular basis of ectomycorrhizal truffle lifestyle.</title>
        <authorList>
            <person name="Murat C."/>
            <person name="Payen T."/>
            <person name="Noel B."/>
            <person name="Kuo A."/>
            <person name="Morin E."/>
            <person name="Chen J."/>
            <person name="Kohler A."/>
            <person name="Krizsan K."/>
            <person name="Balestrini R."/>
            <person name="Da Silva C."/>
            <person name="Montanini B."/>
            <person name="Hainaut M."/>
            <person name="Levati E."/>
            <person name="Barry K.W."/>
            <person name="Belfiori B."/>
            <person name="Cichocki N."/>
            <person name="Clum A."/>
            <person name="Dockter R.B."/>
            <person name="Fauchery L."/>
            <person name="Guy J."/>
            <person name="Iotti M."/>
            <person name="Le Tacon F."/>
            <person name="Lindquist E.A."/>
            <person name="Lipzen A."/>
            <person name="Malagnac F."/>
            <person name="Mello A."/>
            <person name="Molinier V."/>
            <person name="Miyauchi S."/>
            <person name="Poulain J."/>
            <person name="Riccioni C."/>
            <person name="Rubini A."/>
            <person name="Sitrit Y."/>
            <person name="Splivallo R."/>
            <person name="Traeger S."/>
            <person name="Wang M."/>
            <person name="Zifcakova L."/>
            <person name="Wipf D."/>
            <person name="Zambonelli A."/>
            <person name="Paolocci F."/>
            <person name="Nowrousian M."/>
            <person name="Ottonello S."/>
            <person name="Baldrian P."/>
            <person name="Spatafora J.W."/>
            <person name="Henrissat B."/>
            <person name="Nagy L.G."/>
            <person name="Aury J.M."/>
            <person name="Wincker P."/>
            <person name="Grigoriev I.V."/>
            <person name="Bonfante P."/>
            <person name="Martin F.M."/>
        </authorList>
    </citation>
    <scope>NUCLEOTIDE SEQUENCE [LARGE SCALE GENOMIC DNA]</scope>
    <source>
        <strain evidence="1 2">ATCC MYA-4762</strain>
    </source>
</reference>
<protein>
    <submittedName>
        <fullName evidence="1">Uncharacterized protein</fullName>
    </submittedName>
</protein>
<name>A0A3N4LU99_9PEZI</name>
<dbReference type="EMBL" id="ML121534">
    <property type="protein sequence ID" value="RPB26476.1"/>
    <property type="molecule type" value="Genomic_DNA"/>
</dbReference>
<evidence type="ECO:0000313" key="1">
    <source>
        <dbReference type="EMBL" id="RPB26476.1"/>
    </source>
</evidence>
<keyword evidence="2" id="KW-1185">Reference proteome</keyword>
<proteinExistence type="predicted"/>
<dbReference type="AlphaFoldDB" id="A0A3N4LU99"/>